<keyword evidence="3" id="KW-1185">Reference proteome</keyword>
<evidence type="ECO:0000256" key="1">
    <source>
        <dbReference type="SAM" id="MobiDB-lite"/>
    </source>
</evidence>
<reference evidence="2" key="1">
    <citation type="submission" date="2023-03" db="EMBL/GenBank/DDBJ databases">
        <title>Massive genome expansion in bonnet fungi (Mycena s.s.) driven by repeated elements and novel gene families across ecological guilds.</title>
        <authorList>
            <consortium name="Lawrence Berkeley National Laboratory"/>
            <person name="Harder C.B."/>
            <person name="Miyauchi S."/>
            <person name="Viragh M."/>
            <person name="Kuo A."/>
            <person name="Thoen E."/>
            <person name="Andreopoulos B."/>
            <person name="Lu D."/>
            <person name="Skrede I."/>
            <person name="Drula E."/>
            <person name="Henrissat B."/>
            <person name="Morin E."/>
            <person name="Kohler A."/>
            <person name="Barry K."/>
            <person name="LaButti K."/>
            <person name="Morin E."/>
            <person name="Salamov A."/>
            <person name="Lipzen A."/>
            <person name="Mereny Z."/>
            <person name="Hegedus B."/>
            <person name="Baldrian P."/>
            <person name="Stursova M."/>
            <person name="Weitz H."/>
            <person name="Taylor A."/>
            <person name="Grigoriev I.V."/>
            <person name="Nagy L.G."/>
            <person name="Martin F."/>
            <person name="Kauserud H."/>
        </authorList>
    </citation>
    <scope>NUCLEOTIDE SEQUENCE</scope>
    <source>
        <strain evidence="2">CBHHK002</strain>
    </source>
</reference>
<dbReference type="PANTHER" id="PTHR13379:SF0">
    <property type="entry name" value="UPF0415 PROTEIN C7ORF25"/>
    <property type="match status" value="1"/>
</dbReference>
<protein>
    <recommendedName>
        <fullName evidence="4">DUF1308 domain-containing protein</fullName>
    </recommendedName>
</protein>
<dbReference type="PANTHER" id="PTHR13379">
    <property type="entry name" value="UNCHARACTERIZED DUF1308"/>
    <property type="match status" value="1"/>
</dbReference>
<gene>
    <name evidence="2" type="ORF">DFH08DRAFT_340241</name>
</gene>
<evidence type="ECO:0000313" key="2">
    <source>
        <dbReference type="EMBL" id="KAJ7326461.1"/>
    </source>
</evidence>
<feature type="region of interest" description="Disordered" evidence="1">
    <location>
        <begin position="482"/>
        <end position="508"/>
    </location>
</feature>
<sequence>MSSAHPELHQIKSTLRAIHESLSDFRPLAVRPPILDSSTEAITGSLDSESTEDAQWLQQESIPGVKQLRDSVKIDLDALEKFLDDPNSANLPKLSTNAPYLIAVWNEVLCGPASIVSILKSFPLAPTDHPSNRSQRQRPAQKINSVKVDVVADSGRRWIRVNTIKNARILAEFREIDSYFTDSEDEDDSEHGPSLAQKEFDNSVLRMGRSLVAAANTNPIDTSAGPEPPKVTLRLTRLNPSEDDPRISQTIDRLRPMGIDVELGERAPSDLPPPIRTPQALPSNQLVPTANINLDLSVLIALVSDLTHAPLPASVEEAQLRFSAPQRIRESDPLHQFADTATPARALTSQIMQEMLQEMGRGGMFQELHTRLLPLLPPNGTSPLQFWTTAEAHERFMRIVTKIGGPGEKQRAEILFSAPDPDSAPGAAETQFWAGSRYPTGYIPLLPVRVYSGDRPPLDGPPGRAQFFRSMEKTCRDILGQESPAAAPQKGPEPVLYSNNGYRRNPDSERATVVRANARLTAHTVQSMLWGAQHGWTTLTANKASVKALLREIRAARIAGRLAEDIPSEAEDPLEVVAIWILDPRSLAEGVRERASSQRS</sequence>
<dbReference type="Proteomes" id="UP001218218">
    <property type="component" value="Unassembled WGS sequence"/>
</dbReference>
<proteinExistence type="predicted"/>
<name>A0AAD6ZK04_9AGAR</name>
<accession>A0AAD6ZK04</accession>
<evidence type="ECO:0008006" key="4">
    <source>
        <dbReference type="Google" id="ProtNLM"/>
    </source>
</evidence>
<dbReference type="EMBL" id="JARIHO010000042">
    <property type="protein sequence ID" value="KAJ7326461.1"/>
    <property type="molecule type" value="Genomic_DNA"/>
</dbReference>
<dbReference type="AlphaFoldDB" id="A0AAD6ZK04"/>
<evidence type="ECO:0000313" key="3">
    <source>
        <dbReference type="Proteomes" id="UP001218218"/>
    </source>
</evidence>
<comment type="caution">
    <text evidence="2">The sequence shown here is derived from an EMBL/GenBank/DDBJ whole genome shotgun (WGS) entry which is preliminary data.</text>
</comment>
<organism evidence="2 3">
    <name type="scientific">Mycena albidolilacea</name>
    <dbReference type="NCBI Taxonomy" id="1033008"/>
    <lineage>
        <taxon>Eukaryota</taxon>
        <taxon>Fungi</taxon>
        <taxon>Dikarya</taxon>
        <taxon>Basidiomycota</taxon>
        <taxon>Agaricomycotina</taxon>
        <taxon>Agaricomycetes</taxon>
        <taxon>Agaricomycetidae</taxon>
        <taxon>Agaricales</taxon>
        <taxon>Marasmiineae</taxon>
        <taxon>Mycenaceae</taxon>
        <taxon>Mycena</taxon>
    </lineage>
</organism>